<dbReference type="VEuPathDB" id="TriTrypDB:TvY486_0602180"/>
<feature type="region of interest" description="Disordered" evidence="8">
    <location>
        <begin position="48"/>
        <end position="67"/>
    </location>
</feature>
<evidence type="ECO:0000313" key="10">
    <source>
        <dbReference type="EMBL" id="CCC48427.1"/>
    </source>
</evidence>
<evidence type="ECO:0000256" key="1">
    <source>
        <dbReference type="ARBA" id="ARBA00000707"/>
    </source>
</evidence>
<accession>G0TWT9</accession>
<keyword evidence="7" id="KW-0788">Thiol protease</keyword>
<dbReference type="PANTHER" id="PTHR24006">
    <property type="entry name" value="UBIQUITIN CARBOXYL-TERMINAL HYDROLASE"/>
    <property type="match status" value="1"/>
</dbReference>
<evidence type="ECO:0000259" key="9">
    <source>
        <dbReference type="PROSITE" id="PS50235"/>
    </source>
</evidence>
<dbReference type="GO" id="GO:0004843">
    <property type="term" value="F:cysteine-type deubiquitinase activity"/>
    <property type="evidence" value="ECO:0007669"/>
    <property type="project" value="UniProtKB-EC"/>
</dbReference>
<protein>
    <recommendedName>
        <fullName evidence="3">ubiquitinyl hydrolase 1</fullName>
        <ecNumber evidence="3">3.4.19.12</ecNumber>
    </recommendedName>
</protein>
<name>G0TWT9_TRYVY</name>
<comment type="catalytic activity">
    <reaction evidence="1">
        <text>Thiol-dependent hydrolysis of ester, thioester, amide, peptide and isopeptide bonds formed by the C-terminal Gly of ubiquitin (a 76-residue protein attached to proteins as an intracellular targeting signal).</text>
        <dbReference type="EC" id="3.4.19.12"/>
    </reaction>
</comment>
<dbReference type="PROSITE" id="PS50235">
    <property type="entry name" value="USP_3"/>
    <property type="match status" value="1"/>
</dbReference>
<keyword evidence="6 10" id="KW-0378">Hydrolase</keyword>
<evidence type="ECO:0000256" key="8">
    <source>
        <dbReference type="SAM" id="MobiDB-lite"/>
    </source>
</evidence>
<dbReference type="GO" id="GO:0005829">
    <property type="term" value="C:cytosol"/>
    <property type="evidence" value="ECO:0007669"/>
    <property type="project" value="TreeGrafter"/>
</dbReference>
<evidence type="ECO:0000256" key="6">
    <source>
        <dbReference type="ARBA" id="ARBA00022801"/>
    </source>
</evidence>
<evidence type="ECO:0000256" key="2">
    <source>
        <dbReference type="ARBA" id="ARBA00009085"/>
    </source>
</evidence>
<dbReference type="AlphaFoldDB" id="G0TWT9"/>
<evidence type="ECO:0000256" key="5">
    <source>
        <dbReference type="ARBA" id="ARBA00022786"/>
    </source>
</evidence>
<dbReference type="PANTHER" id="PTHR24006:SF888">
    <property type="entry name" value="UBIQUITIN CARBOXYL-TERMINAL HYDROLASE 30"/>
    <property type="match status" value="1"/>
</dbReference>
<dbReference type="Gene3D" id="3.90.70.10">
    <property type="entry name" value="Cysteine proteinases"/>
    <property type="match status" value="1"/>
</dbReference>
<organism evidence="10">
    <name type="scientific">Trypanosoma vivax (strain Y486)</name>
    <dbReference type="NCBI Taxonomy" id="1055687"/>
    <lineage>
        <taxon>Eukaryota</taxon>
        <taxon>Discoba</taxon>
        <taxon>Euglenozoa</taxon>
        <taxon>Kinetoplastea</taxon>
        <taxon>Metakinetoplastina</taxon>
        <taxon>Trypanosomatida</taxon>
        <taxon>Trypanosomatidae</taxon>
        <taxon>Trypanosoma</taxon>
        <taxon>Duttonella</taxon>
    </lineage>
</organism>
<dbReference type="Pfam" id="PF00443">
    <property type="entry name" value="UCH"/>
    <property type="match status" value="1"/>
</dbReference>
<dbReference type="GO" id="GO:0005634">
    <property type="term" value="C:nucleus"/>
    <property type="evidence" value="ECO:0007669"/>
    <property type="project" value="TreeGrafter"/>
</dbReference>
<evidence type="ECO:0000256" key="7">
    <source>
        <dbReference type="ARBA" id="ARBA00022807"/>
    </source>
</evidence>
<feature type="region of interest" description="Disordered" evidence="8">
    <location>
        <begin position="576"/>
        <end position="598"/>
    </location>
</feature>
<dbReference type="InterPro" id="IPR050164">
    <property type="entry name" value="Peptidase_C19"/>
</dbReference>
<gene>
    <name evidence="10" type="ORF">TVY486_0602180</name>
</gene>
<dbReference type="SUPFAM" id="SSF54001">
    <property type="entry name" value="Cysteine proteinases"/>
    <property type="match status" value="1"/>
</dbReference>
<keyword evidence="4" id="KW-0645">Protease</keyword>
<comment type="similarity">
    <text evidence="2">Belongs to the peptidase C19 family.</text>
</comment>
<sequence length="685" mass="76070">MSCSFIGRLNGCDFHRSFVKRWLSPGTQGKEKLRCLLCHSNAPADRLPSAKGQEGIKAQSANKNVGARTKHEEDAQIYLAVCLYCASCFCKKHESNHNTCDASGPGGERNDVERHPLFLRVYCDLLGCGTHSSDRRQPNPLPQLKMKNGTAIRENSTIKMSAIEDLQVQSSKDSPSPVIACLKCDKTSSQNVSHGTPAAKVEHYSDTLSNLKKPIYLYIMNVCVEDSSDDVEAGRYHLGISGSATTHGNATHFYSHPNEHHSVRSTQAVAPVHRIHPHKVGPQVLFEAKLVGLENPHNICYFNAVLQCVLKCHSFTEWISNVECSKVGILAEHMHKLVRRFNMSKTAQKWEEVKEHVYAIRSHLGEITPMFADDDQQDSQELFLSMINGVADEFDKLTPEKKEKLPPFPFKGVLLNEVRCLGCDNCAARKETFMALSIPVEETLTKGLSKVFEKVKLTDKDKYACEACFKALEPCAQRENNEATKLSNSNEKKKNPAAELKSLDCVYTDAEVQTNISEMGGILVVHLLRFHFNGKIFHKSNKEVDFPLSLDIKPYLSKELCSTYCKSSVPLGRISGSGAGHARDRAKPSSSSPSYASHNMKEEYAIGTGGTSSAQNDGELTLDLVGVVSHRGSLNGGHYVAFVRDRSNPPKWFCCDDDEISAVEETTVLGCKRDVYMLFYDIRKS</sequence>
<dbReference type="InterPro" id="IPR038765">
    <property type="entry name" value="Papain-like_cys_pep_sf"/>
</dbReference>
<reference evidence="10" key="1">
    <citation type="journal article" date="2012" name="Proc. Natl. Acad. Sci. U.S.A.">
        <title>Antigenic diversity is generated by distinct evolutionary mechanisms in African trypanosome species.</title>
        <authorList>
            <person name="Jackson A.P."/>
            <person name="Berry A."/>
            <person name="Aslett M."/>
            <person name="Allison H.C."/>
            <person name="Burton P."/>
            <person name="Vavrova-Anderson J."/>
            <person name="Brown R."/>
            <person name="Browne H."/>
            <person name="Corton N."/>
            <person name="Hauser H."/>
            <person name="Gamble J."/>
            <person name="Gilderthorp R."/>
            <person name="Marcello L."/>
            <person name="McQuillan J."/>
            <person name="Otto T.D."/>
            <person name="Quail M.A."/>
            <person name="Sanders M.J."/>
            <person name="van Tonder A."/>
            <person name="Ginger M.L."/>
            <person name="Field M.C."/>
            <person name="Barry J.D."/>
            <person name="Hertz-Fowler C."/>
            <person name="Berriman M."/>
        </authorList>
    </citation>
    <scope>NUCLEOTIDE SEQUENCE</scope>
    <source>
        <strain evidence="10">Y486</strain>
    </source>
</reference>
<dbReference type="InterPro" id="IPR028889">
    <property type="entry name" value="USP"/>
</dbReference>
<evidence type="ECO:0000256" key="3">
    <source>
        <dbReference type="ARBA" id="ARBA00012759"/>
    </source>
</evidence>
<evidence type="ECO:0000256" key="4">
    <source>
        <dbReference type="ARBA" id="ARBA00022670"/>
    </source>
</evidence>
<keyword evidence="5" id="KW-0833">Ubl conjugation pathway</keyword>
<dbReference type="GO" id="GO:0006508">
    <property type="term" value="P:proteolysis"/>
    <property type="evidence" value="ECO:0007669"/>
    <property type="project" value="UniProtKB-KW"/>
</dbReference>
<dbReference type="EC" id="3.4.19.12" evidence="3"/>
<dbReference type="EMBL" id="HE573022">
    <property type="protein sequence ID" value="CCC48427.1"/>
    <property type="molecule type" value="Genomic_DNA"/>
</dbReference>
<feature type="domain" description="USP" evidence="9">
    <location>
        <begin position="291"/>
        <end position="683"/>
    </location>
</feature>
<proteinExistence type="inferred from homology"/>
<dbReference type="CDD" id="cd02257">
    <property type="entry name" value="Peptidase_C19"/>
    <property type="match status" value="1"/>
</dbReference>
<dbReference type="GO" id="GO:0016579">
    <property type="term" value="P:protein deubiquitination"/>
    <property type="evidence" value="ECO:0007669"/>
    <property type="project" value="InterPro"/>
</dbReference>
<dbReference type="InterPro" id="IPR001394">
    <property type="entry name" value="Peptidase_C19_UCH"/>
</dbReference>